<protein>
    <submittedName>
        <fullName evidence="2">Uncharacterized protein</fullName>
    </submittedName>
</protein>
<evidence type="ECO:0000313" key="2">
    <source>
        <dbReference type="EMBL" id="KAE8242026.1"/>
    </source>
</evidence>
<keyword evidence="3" id="KW-1185">Reference proteome</keyword>
<dbReference type="EMBL" id="LWDE02001242">
    <property type="protein sequence ID" value="KAE8242026.1"/>
    <property type="molecule type" value="Genomic_DNA"/>
</dbReference>
<evidence type="ECO:0000256" key="1">
    <source>
        <dbReference type="SAM" id="MobiDB-lite"/>
    </source>
</evidence>
<dbReference type="PANTHER" id="PTHR31912">
    <property type="entry name" value="IP13529P"/>
    <property type="match status" value="1"/>
</dbReference>
<organism evidence="2 3">
    <name type="scientific">Tilletia controversa</name>
    <name type="common">dwarf bunt fungus</name>
    <dbReference type="NCBI Taxonomy" id="13291"/>
    <lineage>
        <taxon>Eukaryota</taxon>
        <taxon>Fungi</taxon>
        <taxon>Dikarya</taxon>
        <taxon>Basidiomycota</taxon>
        <taxon>Ustilaginomycotina</taxon>
        <taxon>Exobasidiomycetes</taxon>
        <taxon>Tilletiales</taxon>
        <taxon>Tilletiaceae</taxon>
        <taxon>Tilletia</taxon>
    </lineage>
</organism>
<dbReference type="AlphaFoldDB" id="A0A8X7MMV6"/>
<dbReference type="Proteomes" id="UP000077684">
    <property type="component" value="Unassembled WGS sequence"/>
</dbReference>
<feature type="compositionally biased region" description="Acidic residues" evidence="1">
    <location>
        <begin position="1187"/>
        <end position="1198"/>
    </location>
</feature>
<reference evidence="2" key="2">
    <citation type="journal article" date="2019" name="IMA Fungus">
        <title>Genome sequencing and comparison of five Tilletia species to identify candidate genes for the detection of regulated species infecting wheat.</title>
        <authorList>
            <person name="Nguyen H.D.T."/>
            <person name="Sultana T."/>
            <person name="Kesanakurti P."/>
            <person name="Hambleton S."/>
        </authorList>
    </citation>
    <scope>NUCLEOTIDE SEQUENCE</scope>
    <source>
        <strain evidence="2">DAOMC 236426</strain>
    </source>
</reference>
<gene>
    <name evidence="2" type="ORF">A4X06_0g7301</name>
</gene>
<feature type="region of interest" description="Disordered" evidence="1">
    <location>
        <begin position="131"/>
        <end position="156"/>
    </location>
</feature>
<proteinExistence type="predicted"/>
<sequence length="1198" mass="133555">MSDLPEEFEELPASSKARCKICPGPRVLKRSKVLDHARSSGHQHRLRLPPCALPSTSTRRQLQDLGAAVSAAEDEGPPCDDDVQHDLDGVEYFSHWTFAPDVNEQHASAPNIDAALPTGYRSTYEGLLHQQPSEDDIPAGNNSLGRDVPEDGNNENSSERAIDAFLQAFKLIGQSDVRDWAPFPDRETFLVAVASLNPRSPLSVSEIKTMLSFAHAVGGERVPSYDTYLKALKSLRQLSSGLEQRKGSSGNLFYITPLHDIISRQFSNPQTRAKLHFLSRRCETVRELRDGEEFGKQPGLGKAQPMVTLRDGTSAYIGVPIAIVGQDRAILPLEWYEGPAQNTFARAYELTVDTSSRKLTSTSQVCDVAVDTLTTSSSFARGIRHYRLATDLPGYEFVKSLRRRFPGKMVYSLPIITAIDDWGGGKSRKWDPHHSLLLMLAGLDRKELDKEQSIHLFAASNHANPSELMEAFVAELSHGPLDVWDCQSQNNVIVVPYLLAVCADNPMAAELSASSELDKEQSIHLFAASNHANPSELMEAFVAELSHGPLDVWDCQSQNNVIVVPYLLAVCADNPMAAELSASSGMQANFPCRICSWGGKFVEKATEDGVRQMIEGGSLRSPEKTVKELGKQLRLASTNCTEQTLRERWTKTGVKDRSTTECCTILFQLHHELSGKATKSPHNRSQPLDPLELATRMKSERRKLKQAPWKSSLLSPDLPLAFDVHAQTPPECLHTLTLGPLKYLAAITGSTLNDDARDHLLLALEDCATEGIDCGKTFRASYHLQHLNSLVGRELKVLSQVMVASMAPLVKKELVSVDLQEAWLRAAELSKLLWVDEIPRNELQEYTDRLGHATRALMAAVAKIAPKSIVSRPKYHLLTHVPAAIRSFGVAANFATERTERFVDVQRTAVAHSNRMANSRDVAQRLLDQQLLRHLMTGGYRLNHQQARVEQPCHSMVEIISDRKNRIFREKWGLTSMDNVIAPTLFKSQGRIHHIRSKGEENCAVGNFVYYDGDPDARAQLEVGRISGFRLSDEDECLVTVERYSLHAINPNYGMRSIRSTGISITVAVDAIIQLLNAPHDCVHAQCGVDHEGHDVRQERILTGITRPAIRHRQQGRHQRYLLNHTMLCHPLPLFRSRISQQFSVSTIDDVTTAFQTGMENHVQQEQKKRRKRNDGAASTFDQTQHEDDEFSEDNDDV</sequence>
<comment type="caution">
    <text evidence="2">The sequence shown here is derived from an EMBL/GenBank/DDBJ whole genome shotgun (WGS) entry which is preliminary data.</text>
</comment>
<feature type="region of interest" description="Disordered" evidence="1">
    <location>
        <begin position="1159"/>
        <end position="1198"/>
    </location>
</feature>
<evidence type="ECO:0000313" key="3">
    <source>
        <dbReference type="Proteomes" id="UP000077684"/>
    </source>
</evidence>
<name>A0A8X7MMV6_9BASI</name>
<feature type="region of interest" description="Disordered" evidence="1">
    <location>
        <begin position="38"/>
        <end position="60"/>
    </location>
</feature>
<reference evidence="2" key="1">
    <citation type="submission" date="2016-04" db="EMBL/GenBank/DDBJ databases">
        <authorList>
            <person name="Nguyen H.D."/>
            <person name="Samba Siva P."/>
            <person name="Cullis J."/>
            <person name="Levesque C.A."/>
            <person name="Hambleton S."/>
        </authorList>
    </citation>
    <scope>NUCLEOTIDE SEQUENCE</scope>
    <source>
        <strain evidence="2">DAOMC 236426</strain>
    </source>
</reference>
<dbReference type="PANTHER" id="PTHR31912:SF34">
    <property type="entry name" value="NOTOCHORD-RELATED PROTEIN"/>
    <property type="match status" value="1"/>
</dbReference>
<accession>A0A8X7MMV6</accession>